<dbReference type="EMBL" id="JASCZI010212708">
    <property type="protein sequence ID" value="MED6200137.1"/>
    <property type="molecule type" value="Genomic_DNA"/>
</dbReference>
<reference evidence="2 3" key="1">
    <citation type="journal article" date="2023" name="Plants (Basel)">
        <title>Bridging the Gap: Combining Genomics and Transcriptomics Approaches to Understand Stylosanthes scabra, an Orphan Legume from the Brazilian Caatinga.</title>
        <authorList>
            <person name="Ferreira-Neto J.R.C."/>
            <person name="da Silva M.D."/>
            <person name="Binneck E."/>
            <person name="de Melo N.F."/>
            <person name="da Silva R.H."/>
            <person name="de Melo A.L.T.M."/>
            <person name="Pandolfi V."/>
            <person name="Bustamante F.O."/>
            <person name="Brasileiro-Vidal A.C."/>
            <person name="Benko-Iseppon A.M."/>
        </authorList>
    </citation>
    <scope>NUCLEOTIDE SEQUENCE [LARGE SCALE GENOMIC DNA]</scope>
    <source>
        <tissue evidence="2">Leaves</tissue>
    </source>
</reference>
<evidence type="ECO:0000313" key="3">
    <source>
        <dbReference type="Proteomes" id="UP001341840"/>
    </source>
</evidence>
<sequence>MRLMVVLGCSKSGGATFGIPLSVGIQCPELVFEVQNPLGVDSSSSESIPRRKNLVLEKEMNEKERNPTGEKERSYISCIVPYPLDRKKSVTRDDITRAEVTSGGLRADDPAYDNSGLPT</sequence>
<feature type="region of interest" description="Disordered" evidence="1">
    <location>
        <begin position="39"/>
        <end position="72"/>
    </location>
</feature>
<keyword evidence="3" id="KW-1185">Reference proteome</keyword>
<protein>
    <submittedName>
        <fullName evidence="2">Uncharacterized protein</fullName>
    </submittedName>
</protein>
<evidence type="ECO:0000313" key="2">
    <source>
        <dbReference type="EMBL" id="MED6200137.1"/>
    </source>
</evidence>
<dbReference type="Proteomes" id="UP001341840">
    <property type="component" value="Unassembled WGS sequence"/>
</dbReference>
<organism evidence="2 3">
    <name type="scientific">Stylosanthes scabra</name>
    <dbReference type="NCBI Taxonomy" id="79078"/>
    <lineage>
        <taxon>Eukaryota</taxon>
        <taxon>Viridiplantae</taxon>
        <taxon>Streptophyta</taxon>
        <taxon>Embryophyta</taxon>
        <taxon>Tracheophyta</taxon>
        <taxon>Spermatophyta</taxon>
        <taxon>Magnoliopsida</taxon>
        <taxon>eudicotyledons</taxon>
        <taxon>Gunneridae</taxon>
        <taxon>Pentapetalae</taxon>
        <taxon>rosids</taxon>
        <taxon>fabids</taxon>
        <taxon>Fabales</taxon>
        <taxon>Fabaceae</taxon>
        <taxon>Papilionoideae</taxon>
        <taxon>50 kb inversion clade</taxon>
        <taxon>dalbergioids sensu lato</taxon>
        <taxon>Dalbergieae</taxon>
        <taxon>Pterocarpus clade</taxon>
        <taxon>Stylosanthes</taxon>
    </lineage>
</organism>
<proteinExistence type="predicted"/>
<feature type="compositionally biased region" description="Basic and acidic residues" evidence="1">
    <location>
        <begin position="54"/>
        <end position="72"/>
    </location>
</feature>
<gene>
    <name evidence="2" type="ORF">PIB30_082277</name>
</gene>
<feature type="region of interest" description="Disordered" evidence="1">
    <location>
        <begin position="91"/>
        <end position="119"/>
    </location>
</feature>
<comment type="caution">
    <text evidence="2">The sequence shown here is derived from an EMBL/GenBank/DDBJ whole genome shotgun (WGS) entry which is preliminary data.</text>
</comment>
<name>A0ABU6XQ23_9FABA</name>
<accession>A0ABU6XQ23</accession>
<evidence type="ECO:0000256" key="1">
    <source>
        <dbReference type="SAM" id="MobiDB-lite"/>
    </source>
</evidence>